<accession>A0A4P9WAC1</accession>
<protein>
    <recommendedName>
        <fullName evidence="4">CBM1 domain-containing protein</fullName>
    </recommendedName>
</protein>
<feature type="chain" id="PRO_5020617643" description="CBM1 domain-containing protein" evidence="1">
    <location>
        <begin position="19"/>
        <end position="100"/>
    </location>
</feature>
<dbReference type="AlphaFoldDB" id="A0A4P9WAC1"/>
<gene>
    <name evidence="2" type="ORF">BDK51DRAFT_50361</name>
</gene>
<proteinExistence type="predicted"/>
<feature type="signal peptide" evidence="1">
    <location>
        <begin position="1"/>
        <end position="18"/>
    </location>
</feature>
<reference evidence="3" key="1">
    <citation type="journal article" date="2018" name="Nat. Microbiol.">
        <title>Leveraging single-cell genomics to expand the fungal tree of life.</title>
        <authorList>
            <person name="Ahrendt S.R."/>
            <person name="Quandt C.A."/>
            <person name="Ciobanu D."/>
            <person name="Clum A."/>
            <person name="Salamov A."/>
            <person name="Andreopoulos B."/>
            <person name="Cheng J.F."/>
            <person name="Woyke T."/>
            <person name="Pelin A."/>
            <person name="Henrissat B."/>
            <person name="Reynolds N.K."/>
            <person name="Benny G.L."/>
            <person name="Smith M.E."/>
            <person name="James T.Y."/>
            <person name="Grigoriev I.V."/>
        </authorList>
    </citation>
    <scope>NUCLEOTIDE SEQUENCE [LARGE SCALE GENOMIC DNA]</scope>
</reference>
<sequence>MQIISIVAAGLLGTTALAAPAPVEDGLIGCGREGDSECPAGSFCELFSFNFPLGGICRKETTVPVSAPALCNGILLLVTSIVQDLMTYISPLFPVSGLHR</sequence>
<organism evidence="2 3">
    <name type="scientific">Blyttiomyces helicus</name>
    <dbReference type="NCBI Taxonomy" id="388810"/>
    <lineage>
        <taxon>Eukaryota</taxon>
        <taxon>Fungi</taxon>
        <taxon>Fungi incertae sedis</taxon>
        <taxon>Chytridiomycota</taxon>
        <taxon>Chytridiomycota incertae sedis</taxon>
        <taxon>Chytridiomycetes</taxon>
        <taxon>Chytridiomycetes incertae sedis</taxon>
        <taxon>Blyttiomyces</taxon>
    </lineage>
</organism>
<name>A0A4P9WAC1_9FUNG</name>
<dbReference type="Proteomes" id="UP000269721">
    <property type="component" value="Unassembled WGS sequence"/>
</dbReference>
<evidence type="ECO:0000313" key="3">
    <source>
        <dbReference type="Proteomes" id="UP000269721"/>
    </source>
</evidence>
<evidence type="ECO:0008006" key="4">
    <source>
        <dbReference type="Google" id="ProtNLM"/>
    </source>
</evidence>
<keyword evidence="1" id="KW-0732">Signal</keyword>
<dbReference type="EMBL" id="KZ996031">
    <property type="protein sequence ID" value="RKO89539.1"/>
    <property type="molecule type" value="Genomic_DNA"/>
</dbReference>
<keyword evidence="3" id="KW-1185">Reference proteome</keyword>
<evidence type="ECO:0000313" key="2">
    <source>
        <dbReference type="EMBL" id="RKO89539.1"/>
    </source>
</evidence>
<evidence type="ECO:0000256" key="1">
    <source>
        <dbReference type="SAM" id="SignalP"/>
    </source>
</evidence>